<gene>
    <name evidence="2" type="ORF">DWB77_04894</name>
</gene>
<dbReference type="AlphaFoldDB" id="A0A387HP64"/>
<dbReference type="KEGG" id="shun:DWB77_04894"/>
<feature type="region of interest" description="Disordered" evidence="1">
    <location>
        <begin position="63"/>
        <end position="91"/>
    </location>
</feature>
<evidence type="ECO:0000313" key="3">
    <source>
        <dbReference type="Proteomes" id="UP000271554"/>
    </source>
</evidence>
<accession>A0A387HP64</accession>
<evidence type="ECO:0000256" key="1">
    <source>
        <dbReference type="SAM" id="MobiDB-lite"/>
    </source>
</evidence>
<sequence>MGTNHSPELGACPHTAVEALKAALGQSGIVLPSLGIDDGSSLGLVNLGRVRPDVALRLAALLGEGPGTRPGPDRAPEARPAGTASPGPEGP</sequence>
<dbReference type="EMBL" id="CP032698">
    <property type="protein sequence ID" value="AYG82708.1"/>
    <property type="molecule type" value="Genomic_DNA"/>
</dbReference>
<protein>
    <submittedName>
        <fullName evidence="2">Uncharacterized protein</fullName>
    </submittedName>
</protein>
<evidence type="ECO:0000313" key="2">
    <source>
        <dbReference type="EMBL" id="AYG82708.1"/>
    </source>
</evidence>
<organism evidence="2 3">
    <name type="scientific">Streptomyces hundungensis</name>
    <dbReference type="NCBI Taxonomy" id="1077946"/>
    <lineage>
        <taxon>Bacteria</taxon>
        <taxon>Bacillati</taxon>
        <taxon>Actinomycetota</taxon>
        <taxon>Actinomycetes</taxon>
        <taxon>Kitasatosporales</taxon>
        <taxon>Streptomycetaceae</taxon>
        <taxon>Streptomyces</taxon>
    </lineage>
</organism>
<dbReference type="Proteomes" id="UP000271554">
    <property type="component" value="Chromosome"/>
</dbReference>
<name>A0A387HP64_9ACTN</name>
<reference evidence="2 3" key="1">
    <citation type="submission" date="2018-10" db="EMBL/GenBank/DDBJ databases">
        <title>Relationship between Morphology and Antimicrobial Activity in Streptomyces.</title>
        <authorList>
            <person name="Kang H.J."/>
            <person name="Kim S.B."/>
        </authorList>
    </citation>
    <scope>NUCLEOTIDE SEQUENCE [LARGE SCALE GENOMIC DNA]</scope>
    <source>
        <strain evidence="2 3">BH38</strain>
    </source>
</reference>
<proteinExistence type="predicted"/>
<keyword evidence="3" id="KW-1185">Reference proteome</keyword>